<sequence length="683" mass="72480">MRPPPRPLVAVALLVLAVTTVLAILGALETGVSTDEPIHVMRLRNFFDTGWYALDWDYSGAGPGGEGTNTYVYAPVTMLLLHGWSVLWGVEGWHEVATTSHAYDVRHLGVVVIALAGLAAVAAVGRVVLGSWRWGVVAAAVLAATPLWTGHAMFNVKDVPVATGHTLVTLALVLHVRENPTRPSVRVARSGCLVAGLILTLGTRPGMWAGIGVVLAVSILAVLLVSATRRTAAVTLAELLLACGAAAGALVAIYPSLFGSPLRALPRTSEASSSFRDGRTSDRFYVLRHLVEDLPTLLTVFALTGTVVAIAALLRRGRPDRVTAARLALVGAQAFTLLVVAVALGSDLYHGLRQLLFAIPALAVLAAYGMAWWSERARVRPGLLVVAAGAALVLPTVDQVTLQPYQTTYVNLATDVLSGSRAADERPGGDYWRVSIPELVARSALDRQLLCKATVDEATDLAHPFANGGLAFSTVRNTDCREEANGPLAPEGLPVVRQLPAEEFDAVFIGPLPSNCTPLDEVTRWRHGFEIVLSTIGRCTVHPTALPASGVRVSDTAPSTTFPSDLWRYAIDGWVQWPDRQDLTAPVPVAEVALRPSRRACAHGCRLVIEGTAPDDLVARVDGTKVPLTHDGPGTVTLPLGSARAARPVWVTFSRRSGETLGMTLSALSLAPNLKQSTTKGQE</sequence>
<name>A0ABZ0ZPS4_9ACTN</name>
<reference evidence="3" key="1">
    <citation type="submission" date="2023-12" db="EMBL/GenBank/DDBJ databases">
        <title>Novel species in genus Nocardioides.</title>
        <authorList>
            <person name="Zhou H."/>
        </authorList>
    </citation>
    <scope>NUCLEOTIDE SEQUENCE [LARGE SCALE GENOMIC DNA]</scope>
    <source>
        <strain evidence="3">HM61</strain>
    </source>
</reference>
<feature type="transmembrane region" description="Helical" evidence="1">
    <location>
        <begin position="108"/>
        <end position="129"/>
    </location>
</feature>
<feature type="transmembrane region" description="Helical" evidence="1">
    <location>
        <begin position="239"/>
        <end position="257"/>
    </location>
</feature>
<evidence type="ECO:0000256" key="1">
    <source>
        <dbReference type="SAM" id="Phobius"/>
    </source>
</evidence>
<protein>
    <submittedName>
        <fullName evidence="2">Uncharacterized protein</fullName>
    </submittedName>
</protein>
<accession>A0ABZ0ZPS4</accession>
<evidence type="ECO:0000313" key="2">
    <source>
        <dbReference type="EMBL" id="WQQ26307.1"/>
    </source>
</evidence>
<keyword evidence="3" id="KW-1185">Reference proteome</keyword>
<dbReference type="Proteomes" id="UP001327225">
    <property type="component" value="Chromosome"/>
</dbReference>
<dbReference type="EMBL" id="CP141059">
    <property type="protein sequence ID" value="WQQ26307.1"/>
    <property type="molecule type" value="Genomic_DNA"/>
</dbReference>
<keyword evidence="1" id="KW-1133">Transmembrane helix</keyword>
<proteinExistence type="predicted"/>
<dbReference type="RefSeq" id="WP_322937305.1">
    <property type="nucleotide sequence ID" value="NZ_CP141059.1"/>
</dbReference>
<keyword evidence="1" id="KW-0472">Membrane</keyword>
<feature type="transmembrane region" description="Helical" evidence="1">
    <location>
        <begin position="294"/>
        <end position="314"/>
    </location>
</feature>
<organism evidence="2 3">
    <name type="scientific">Nocardioides bizhenqiangii</name>
    <dbReference type="NCBI Taxonomy" id="3095076"/>
    <lineage>
        <taxon>Bacteria</taxon>
        <taxon>Bacillati</taxon>
        <taxon>Actinomycetota</taxon>
        <taxon>Actinomycetes</taxon>
        <taxon>Propionibacteriales</taxon>
        <taxon>Nocardioidaceae</taxon>
        <taxon>Nocardioides</taxon>
    </lineage>
</organism>
<keyword evidence="1" id="KW-0812">Transmembrane</keyword>
<feature type="transmembrane region" description="Helical" evidence="1">
    <location>
        <begin position="351"/>
        <end position="371"/>
    </location>
</feature>
<feature type="transmembrane region" description="Helical" evidence="1">
    <location>
        <begin position="207"/>
        <end position="227"/>
    </location>
</feature>
<evidence type="ECO:0000313" key="3">
    <source>
        <dbReference type="Proteomes" id="UP001327225"/>
    </source>
</evidence>
<feature type="transmembrane region" description="Helical" evidence="1">
    <location>
        <begin position="326"/>
        <end position="345"/>
    </location>
</feature>
<gene>
    <name evidence="2" type="ORF">SHK19_20395</name>
</gene>
<feature type="transmembrane region" description="Helical" evidence="1">
    <location>
        <begin position="136"/>
        <end position="153"/>
    </location>
</feature>
<feature type="transmembrane region" description="Helical" evidence="1">
    <location>
        <begin position="383"/>
        <end position="402"/>
    </location>
</feature>